<evidence type="ECO:0000256" key="3">
    <source>
        <dbReference type="ARBA" id="ARBA00013194"/>
    </source>
</evidence>
<dbReference type="Gene3D" id="3.10.50.40">
    <property type="match status" value="1"/>
</dbReference>
<feature type="region of interest" description="Disordered" evidence="7">
    <location>
        <begin position="36"/>
        <end position="69"/>
    </location>
</feature>
<evidence type="ECO:0000256" key="6">
    <source>
        <dbReference type="PROSITE-ProRule" id="PRU00277"/>
    </source>
</evidence>
<keyword evidence="5 6" id="KW-0413">Isomerase</keyword>
<dbReference type="AlphaFoldDB" id="A0A0C2FI24"/>
<dbReference type="GO" id="GO:0003755">
    <property type="term" value="F:peptidyl-prolyl cis-trans isomerase activity"/>
    <property type="evidence" value="ECO:0007669"/>
    <property type="project" value="UniProtKB-KW"/>
</dbReference>
<dbReference type="PANTHER" id="PTHR43811:SF19">
    <property type="entry name" value="39 KDA FK506-BINDING NUCLEAR PROTEIN"/>
    <property type="match status" value="1"/>
</dbReference>
<dbReference type="STRING" id="183763.LP52_10500"/>
<gene>
    <name evidence="9" type="ORF">LP52_10500</name>
</gene>
<comment type="similarity">
    <text evidence="2">Belongs to the FKBP-type PPIase family.</text>
</comment>
<proteinExistence type="inferred from homology"/>
<evidence type="ECO:0000256" key="5">
    <source>
        <dbReference type="ARBA" id="ARBA00023235"/>
    </source>
</evidence>
<dbReference type="PANTHER" id="PTHR43811">
    <property type="entry name" value="FKBP-TYPE PEPTIDYL-PROLYL CIS-TRANS ISOMERASE FKPA"/>
    <property type="match status" value="1"/>
</dbReference>
<evidence type="ECO:0000313" key="9">
    <source>
        <dbReference type="EMBL" id="KIH98944.1"/>
    </source>
</evidence>
<feature type="region of interest" description="Disordered" evidence="7">
    <location>
        <begin position="168"/>
        <end position="207"/>
    </location>
</feature>
<dbReference type="InterPro" id="IPR046357">
    <property type="entry name" value="PPIase_dom_sf"/>
</dbReference>
<evidence type="ECO:0000259" key="8">
    <source>
        <dbReference type="PROSITE" id="PS50059"/>
    </source>
</evidence>
<dbReference type="EMBL" id="JROO01000018">
    <property type="protein sequence ID" value="KIH98944.1"/>
    <property type="molecule type" value="Genomic_DNA"/>
</dbReference>
<evidence type="ECO:0000256" key="2">
    <source>
        <dbReference type="ARBA" id="ARBA00006577"/>
    </source>
</evidence>
<dbReference type="Pfam" id="PF00254">
    <property type="entry name" value="FKBP_C"/>
    <property type="match status" value="1"/>
</dbReference>
<feature type="compositionally biased region" description="Gly residues" evidence="7">
    <location>
        <begin position="325"/>
        <end position="352"/>
    </location>
</feature>
<organism evidence="9 10">
    <name type="scientific">Streptomonospora alba</name>
    <dbReference type="NCBI Taxonomy" id="183763"/>
    <lineage>
        <taxon>Bacteria</taxon>
        <taxon>Bacillati</taxon>
        <taxon>Actinomycetota</taxon>
        <taxon>Actinomycetes</taxon>
        <taxon>Streptosporangiales</taxon>
        <taxon>Nocardiopsidaceae</taxon>
        <taxon>Streptomonospora</taxon>
    </lineage>
</organism>
<evidence type="ECO:0000313" key="10">
    <source>
        <dbReference type="Proteomes" id="UP000031675"/>
    </source>
</evidence>
<reference evidence="10" key="1">
    <citation type="journal article" date="2015" name="Chem. Biol.">
        <title>Structure, bioactivity, and resistance mechanism of streptomonomicin, an unusual lasso Peptide from an understudied halophilic actinomycete.</title>
        <authorList>
            <person name="Metelev M."/>
            <person name="Tietz J.I."/>
            <person name="Melby J.O."/>
            <person name="Blair P.M."/>
            <person name="Zhu L."/>
            <person name="Livnat I."/>
            <person name="Severinov K."/>
            <person name="Mitchell D.A."/>
        </authorList>
    </citation>
    <scope>NUCLEOTIDE SEQUENCE [LARGE SCALE GENOMIC DNA]</scope>
    <source>
        <strain evidence="10">YIM 90003</strain>
    </source>
</reference>
<accession>A0A0C2FI24</accession>
<name>A0A0C2FI24_9ACTN</name>
<protein>
    <recommendedName>
        <fullName evidence="3 6">peptidylprolyl isomerase</fullName>
        <ecNumber evidence="3 6">5.2.1.8</ecNumber>
    </recommendedName>
</protein>
<evidence type="ECO:0000256" key="7">
    <source>
        <dbReference type="SAM" id="MobiDB-lite"/>
    </source>
</evidence>
<evidence type="ECO:0000256" key="1">
    <source>
        <dbReference type="ARBA" id="ARBA00000971"/>
    </source>
</evidence>
<evidence type="ECO:0000256" key="4">
    <source>
        <dbReference type="ARBA" id="ARBA00023110"/>
    </source>
</evidence>
<dbReference type="SUPFAM" id="SSF54534">
    <property type="entry name" value="FKBP-like"/>
    <property type="match status" value="1"/>
</dbReference>
<sequence length="352" mass="36675">MLLAVSSCSAIPEDWRTPAFLETDRQEIDDRLPEVSGEFGSEPKVDFSGKAPPQEQVSGVVEKGDGENDLIRDSDIVKADVVEYQWTAEGKAKQTQSTYEADAPILLNLGQLQEDLSSSLVNQPVGTRVVYAFPPQDPQQAQQMGQPSPEPGSSVSVLDIRKRYGESEVVPGEQTSNGGGDLPTVKQPGHDQPDITIPEDTDPPGKMRTEALIEGEGPEVEAGQQLVVQYTGVQWKNGEVFDATWTRQGSEGVPATFLIGDGQVIEGWDEGLVGQNVGSRMLLVVPPEKAYGDSAAQQGAPEGTLVFVVDILDAVNSAPPEEQEGGGSGGGSGDGGGSGGGSGDGGGSGGGS</sequence>
<feature type="region of interest" description="Disordered" evidence="7">
    <location>
        <begin position="314"/>
        <end position="352"/>
    </location>
</feature>
<dbReference type="Proteomes" id="UP000031675">
    <property type="component" value="Unassembled WGS sequence"/>
</dbReference>
<feature type="domain" description="PPIase FKBP-type" evidence="8">
    <location>
        <begin position="223"/>
        <end position="315"/>
    </location>
</feature>
<keyword evidence="4 6" id="KW-0697">Rotamase</keyword>
<dbReference type="InterPro" id="IPR001179">
    <property type="entry name" value="PPIase_FKBP_dom"/>
</dbReference>
<keyword evidence="10" id="KW-1185">Reference proteome</keyword>
<dbReference type="PROSITE" id="PS50059">
    <property type="entry name" value="FKBP_PPIASE"/>
    <property type="match status" value="1"/>
</dbReference>
<comment type="caution">
    <text evidence="9">The sequence shown here is derived from an EMBL/GenBank/DDBJ whole genome shotgun (WGS) entry which is preliminary data.</text>
</comment>
<comment type="catalytic activity">
    <reaction evidence="1 6">
        <text>[protein]-peptidylproline (omega=180) = [protein]-peptidylproline (omega=0)</text>
        <dbReference type="Rhea" id="RHEA:16237"/>
        <dbReference type="Rhea" id="RHEA-COMP:10747"/>
        <dbReference type="Rhea" id="RHEA-COMP:10748"/>
        <dbReference type="ChEBI" id="CHEBI:83833"/>
        <dbReference type="ChEBI" id="CHEBI:83834"/>
        <dbReference type="EC" id="5.2.1.8"/>
    </reaction>
</comment>
<dbReference type="EC" id="5.2.1.8" evidence="3 6"/>